<evidence type="ECO:0000259" key="16">
    <source>
        <dbReference type="PROSITE" id="PS52012"/>
    </source>
</evidence>
<evidence type="ECO:0000256" key="14">
    <source>
        <dbReference type="PROSITE-ProRule" id="PRU01356"/>
    </source>
</evidence>
<feature type="transmembrane region" description="Helical" evidence="15">
    <location>
        <begin position="302"/>
        <end position="327"/>
    </location>
</feature>
<dbReference type="EMBL" id="MU838997">
    <property type="protein sequence ID" value="KAK1772292.1"/>
    <property type="molecule type" value="Genomic_DNA"/>
</dbReference>
<evidence type="ECO:0000256" key="8">
    <source>
        <dbReference type="ARBA" id="ARBA00022729"/>
    </source>
</evidence>
<proteinExistence type="inferred from homology"/>
<keyword evidence="6" id="KW-0336">GPI-anchor</keyword>
<comment type="similarity">
    <text evidence="13">Belongs to the SAT4 family.</text>
</comment>
<comment type="caution">
    <text evidence="14">Lacks conserved residue(s) required for the propagation of feature annotation.</text>
</comment>
<gene>
    <name evidence="17" type="ORF">QBC33DRAFT_4525</name>
</gene>
<dbReference type="Pfam" id="PF20684">
    <property type="entry name" value="Fung_rhodopsin"/>
    <property type="match status" value="1"/>
</dbReference>
<evidence type="ECO:0000256" key="3">
    <source>
        <dbReference type="ARBA" id="ARBA00004613"/>
    </source>
</evidence>
<dbReference type="AlphaFoldDB" id="A0AAJ0CA03"/>
<evidence type="ECO:0000256" key="7">
    <source>
        <dbReference type="ARBA" id="ARBA00022692"/>
    </source>
</evidence>
<evidence type="ECO:0000256" key="6">
    <source>
        <dbReference type="ARBA" id="ARBA00022622"/>
    </source>
</evidence>
<keyword evidence="11 14" id="KW-1015">Disulfide bond</keyword>
<feature type="transmembrane region" description="Helical" evidence="15">
    <location>
        <begin position="339"/>
        <end position="364"/>
    </location>
</feature>
<comment type="caution">
    <text evidence="17">The sequence shown here is derived from an EMBL/GenBank/DDBJ whole genome shotgun (WGS) entry which is preliminary data.</text>
</comment>
<evidence type="ECO:0000256" key="10">
    <source>
        <dbReference type="ARBA" id="ARBA00023136"/>
    </source>
</evidence>
<keyword evidence="6" id="KW-0325">Glycoprotein</keyword>
<evidence type="ECO:0000256" key="5">
    <source>
        <dbReference type="ARBA" id="ARBA00022525"/>
    </source>
</evidence>
<protein>
    <recommendedName>
        <fullName evidence="16">CFEM domain-containing protein</fullName>
    </recommendedName>
</protein>
<feature type="transmembrane region" description="Helical" evidence="15">
    <location>
        <begin position="145"/>
        <end position="165"/>
    </location>
</feature>
<keyword evidence="12" id="KW-0449">Lipoprotein</keyword>
<dbReference type="GeneID" id="85307837"/>
<evidence type="ECO:0000256" key="2">
    <source>
        <dbReference type="ARBA" id="ARBA00004589"/>
    </source>
</evidence>
<accession>A0AAJ0CA03</accession>
<dbReference type="PANTHER" id="PTHR33048">
    <property type="entry name" value="PTH11-LIKE INTEGRAL MEMBRANE PROTEIN (AFU_ORTHOLOGUE AFUA_5G11245)"/>
    <property type="match status" value="1"/>
</dbReference>
<evidence type="ECO:0000256" key="12">
    <source>
        <dbReference type="ARBA" id="ARBA00023288"/>
    </source>
</evidence>
<dbReference type="GO" id="GO:0098552">
    <property type="term" value="C:side of membrane"/>
    <property type="evidence" value="ECO:0007669"/>
    <property type="project" value="UniProtKB-KW"/>
</dbReference>
<dbReference type="Pfam" id="PF05730">
    <property type="entry name" value="CFEM"/>
    <property type="match status" value="1"/>
</dbReference>
<organism evidence="17 18">
    <name type="scientific">Phialemonium atrogriseum</name>
    <dbReference type="NCBI Taxonomy" id="1093897"/>
    <lineage>
        <taxon>Eukaryota</taxon>
        <taxon>Fungi</taxon>
        <taxon>Dikarya</taxon>
        <taxon>Ascomycota</taxon>
        <taxon>Pezizomycotina</taxon>
        <taxon>Sordariomycetes</taxon>
        <taxon>Sordariomycetidae</taxon>
        <taxon>Cephalothecales</taxon>
        <taxon>Cephalothecaceae</taxon>
        <taxon>Phialemonium</taxon>
    </lineage>
</organism>
<evidence type="ECO:0000313" key="18">
    <source>
        <dbReference type="Proteomes" id="UP001244011"/>
    </source>
</evidence>
<evidence type="ECO:0000313" key="17">
    <source>
        <dbReference type="EMBL" id="KAK1772292.1"/>
    </source>
</evidence>
<evidence type="ECO:0000256" key="11">
    <source>
        <dbReference type="ARBA" id="ARBA00023157"/>
    </source>
</evidence>
<comment type="similarity">
    <text evidence="4">Belongs to the RBT5 family.</text>
</comment>
<dbReference type="PANTHER" id="PTHR33048:SF47">
    <property type="entry name" value="INTEGRAL MEMBRANE PROTEIN-RELATED"/>
    <property type="match status" value="1"/>
</dbReference>
<dbReference type="Proteomes" id="UP001244011">
    <property type="component" value="Unassembled WGS sequence"/>
</dbReference>
<dbReference type="InterPro" id="IPR008427">
    <property type="entry name" value="Extracellular_membr_CFEM_dom"/>
</dbReference>
<evidence type="ECO:0000256" key="1">
    <source>
        <dbReference type="ARBA" id="ARBA00004141"/>
    </source>
</evidence>
<feature type="transmembrane region" description="Helical" evidence="15">
    <location>
        <begin position="255"/>
        <end position="276"/>
    </location>
</feature>
<feature type="disulfide bond" evidence="14">
    <location>
        <begin position="101"/>
        <end position="134"/>
    </location>
</feature>
<evidence type="ECO:0000256" key="15">
    <source>
        <dbReference type="SAM" id="Phobius"/>
    </source>
</evidence>
<evidence type="ECO:0000256" key="13">
    <source>
        <dbReference type="ARBA" id="ARBA00038359"/>
    </source>
</evidence>
<evidence type="ECO:0000256" key="9">
    <source>
        <dbReference type="ARBA" id="ARBA00022989"/>
    </source>
</evidence>
<dbReference type="GO" id="GO:0005576">
    <property type="term" value="C:extracellular region"/>
    <property type="evidence" value="ECO:0007669"/>
    <property type="project" value="UniProtKB-SubCell"/>
</dbReference>
<dbReference type="PROSITE" id="PS52012">
    <property type="entry name" value="CFEM"/>
    <property type="match status" value="1"/>
</dbReference>
<feature type="transmembrane region" description="Helical" evidence="15">
    <location>
        <begin position="220"/>
        <end position="243"/>
    </location>
</feature>
<dbReference type="InterPro" id="IPR052337">
    <property type="entry name" value="SAT4-like"/>
</dbReference>
<comment type="subcellular location">
    <subcellularLocation>
        <location evidence="2">Membrane</location>
        <topology evidence="2">Lipid-anchor</topology>
        <topology evidence="2">GPI-anchor</topology>
    </subcellularLocation>
    <subcellularLocation>
        <location evidence="1">Membrane</location>
        <topology evidence="1">Multi-pass membrane protein</topology>
    </subcellularLocation>
    <subcellularLocation>
        <location evidence="3">Secreted</location>
    </subcellularLocation>
</comment>
<keyword evidence="9 15" id="KW-1133">Transmembrane helix</keyword>
<feature type="domain" description="CFEM" evidence="16">
    <location>
        <begin position="50"/>
        <end position="161"/>
    </location>
</feature>
<sequence length="433" mass="48028">MRFGPSLAILLKAPIPFPTSIDWSLLIFTDARNALLRDLGMLPNMETKTIVFFVFFSMSNFCLADPFADAAARLPTCGLSCILSSVPNSVCHTVANTTCICTDDGLRDAVSQCVQVSCTVLEAIDTARIEAEACQRPRRSRKQDLLAVISIETFAFLCVLLRLFSRWYTMAHFELDDYIMIAVTMIYVPFEVIGQIAGAMAFGVDIWTVDKTSLTNAFKLFYIAESLYLAIISLTKLSILCFYLRIFPNRTFRRLVFAVTTWVTVSALVFILMQIFQCTPIDFVWKGWDGTYGPHKCLNVNVLVFTAAGFSIAQDIVIIFMPIPLLAQLQASWRVKLGVILMFSLGIFVLITSCIRLRTIVLFARSTNPTWDYMDTLIWTGLECAVSIIVTSLPAIRALAGRMSPGLFSRAAAGMAGRPLPPTSCTEELAAGH</sequence>
<keyword evidence="18" id="KW-1185">Reference proteome</keyword>
<dbReference type="InterPro" id="IPR049326">
    <property type="entry name" value="Rhodopsin_dom_fungi"/>
</dbReference>
<keyword evidence="7 15" id="KW-0812">Transmembrane</keyword>
<feature type="transmembrane region" description="Helical" evidence="15">
    <location>
        <begin position="177"/>
        <end position="200"/>
    </location>
</feature>
<keyword evidence="10 15" id="KW-0472">Membrane</keyword>
<keyword evidence="5" id="KW-0964">Secreted</keyword>
<keyword evidence="8" id="KW-0732">Signal</keyword>
<dbReference type="RefSeq" id="XP_060288505.1">
    <property type="nucleotide sequence ID" value="XM_060424650.1"/>
</dbReference>
<reference evidence="17" key="1">
    <citation type="submission" date="2023-06" db="EMBL/GenBank/DDBJ databases">
        <title>Genome-scale phylogeny and comparative genomics of the fungal order Sordariales.</title>
        <authorList>
            <consortium name="Lawrence Berkeley National Laboratory"/>
            <person name="Hensen N."/>
            <person name="Bonometti L."/>
            <person name="Westerberg I."/>
            <person name="Brannstrom I.O."/>
            <person name="Guillou S."/>
            <person name="Cros-Aarteil S."/>
            <person name="Calhoun S."/>
            <person name="Haridas S."/>
            <person name="Kuo A."/>
            <person name="Mondo S."/>
            <person name="Pangilinan J."/>
            <person name="Riley R."/>
            <person name="Labutti K."/>
            <person name="Andreopoulos B."/>
            <person name="Lipzen A."/>
            <person name="Chen C."/>
            <person name="Yanf M."/>
            <person name="Daum C."/>
            <person name="Ng V."/>
            <person name="Clum A."/>
            <person name="Steindorff A."/>
            <person name="Ohm R."/>
            <person name="Martin F."/>
            <person name="Silar P."/>
            <person name="Natvig D."/>
            <person name="Lalanne C."/>
            <person name="Gautier V."/>
            <person name="Ament-Velasquez S.L."/>
            <person name="Kruys A."/>
            <person name="Hutchinson M.I."/>
            <person name="Powell A.J."/>
            <person name="Barry K."/>
            <person name="Miller A.N."/>
            <person name="Grigoriev I.V."/>
            <person name="Debuchy R."/>
            <person name="Gladieux P."/>
            <person name="Thoren M.H."/>
            <person name="Johannesson H."/>
        </authorList>
    </citation>
    <scope>NUCLEOTIDE SEQUENCE</scope>
    <source>
        <strain evidence="17">8032-3</strain>
    </source>
</reference>
<evidence type="ECO:0000256" key="4">
    <source>
        <dbReference type="ARBA" id="ARBA00010031"/>
    </source>
</evidence>
<feature type="transmembrane region" description="Helical" evidence="15">
    <location>
        <begin position="376"/>
        <end position="400"/>
    </location>
</feature>
<name>A0AAJ0CA03_9PEZI</name>